<name>A0A1L7CH19_9CORY</name>
<evidence type="ECO:0000256" key="1">
    <source>
        <dbReference type="SAM" id="MobiDB-lite"/>
    </source>
</evidence>
<organism evidence="2 3">
    <name type="scientific">Corynebacterium aquilae DSM 44791</name>
    <dbReference type="NCBI Taxonomy" id="1431546"/>
    <lineage>
        <taxon>Bacteria</taxon>
        <taxon>Bacillati</taxon>
        <taxon>Actinomycetota</taxon>
        <taxon>Actinomycetes</taxon>
        <taxon>Mycobacteriales</taxon>
        <taxon>Corynebacteriaceae</taxon>
        <taxon>Corynebacterium</taxon>
    </lineage>
</organism>
<keyword evidence="3" id="KW-1185">Reference proteome</keyword>
<feature type="region of interest" description="Disordered" evidence="1">
    <location>
        <begin position="1"/>
        <end position="42"/>
    </location>
</feature>
<dbReference type="Proteomes" id="UP000185478">
    <property type="component" value="Chromosome"/>
</dbReference>
<dbReference type="EMBL" id="CP009245">
    <property type="protein sequence ID" value="APT85162.1"/>
    <property type="molecule type" value="Genomic_DNA"/>
</dbReference>
<dbReference type="KEGG" id="caqu:CAQU_08840"/>
<evidence type="ECO:0000313" key="2">
    <source>
        <dbReference type="EMBL" id="APT85162.1"/>
    </source>
</evidence>
<evidence type="ECO:0000313" key="3">
    <source>
        <dbReference type="Proteomes" id="UP000185478"/>
    </source>
</evidence>
<sequence length="72" mass="8399">MNTSSTHTNRRHATIIDFNDDTKVANRHRRPALGGRGSRRNPEDLFYRVNKYNDPYCQSELTSLYEDERLAG</sequence>
<dbReference type="RefSeq" id="WP_075726944.1">
    <property type="nucleotide sequence ID" value="NZ_CP009245.1"/>
</dbReference>
<reference evidence="2 3" key="1">
    <citation type="submission" date="2014-08" db="EMBL/GenBank/DDBJ databases">
        <title>Complete genome sequence of Corynebacterium aquilae S-613T(T) (=DSM 44791(T)), isolated from the choana of a healthy golden eagle.</title>
        <authorList>
            <person name="Ruckert C."/>
            <person name="Albersmeier A."/>
            <person name="Winkler A."/>
            <person name="Kalinowski J."/>
        </authorList>
    </citation>
    <scope>NUCLEOTIDE SEQUENCE [LARGE SCALE GENOMIC DNA]</scope>
    <source>
        <strain evidence="2 3">S-613</strain>
    </source>
</reference>
<proteinExistence type="predicted"/>
<dbReference type="OrthoDB" id="9992291at2"/>
<dbReference type="AlphaFoldDB" id="A0A1L7CH19"/>
<gene>
    <name evidence="2" type="ORF">CAQU_08840</name>
</gene>
<accession>A0A1L7CH19</accession>
<protein>
    <submittedName>
        <fullName evidence="2">Uncharacterized protein</fullName>
    </submittedName>
</protein>